<gene>
    <name evidence="1" type="ORF">Tco_0926491</name>
</gene>
<evidence type="ECO:0000313" key="2">
    <source>
        <dbReference type="Proteomes" id="UP001151760"/>
    </source>
</evidence>
<dbReference type="EMBL" id="BQNB010015105">
    <property type="protein sequence ID" value="GJT36072.1"/>
    <property type="molecule type" value="Genomic_DNA"/>
</dbReference>
<name>A0ABQ5DAT1_9ASTR</name>
<evidence type="ECO:0000313" key="1">
    <source>
        <dbReference type="EMBL" id="GJT36072.1"/>
    </source>
</evidence>
<comment type="caution">
    <text evidence="1">The sequence shown here is derived from an EMBL/GenBank/DDBJ whole genome shotgun (WGS) entry which is preliminary data.</text>
</comment>
<keyword evidence="2" id="KW-1185">Reference proteome</keyword>
<feature type="non-terminal residue" evidence="1">
    <location>
        <position position="1"/>
    </location>
</feature>
<protein>
    <submittedName>
        <fullName evidence="1">Uncharacterized protein</fullName>
    </submittedName>
</protein>
<sequence>IPKVTGSNMIREVSNKYRLGNLSTEYVAAGRACQQALWMKKAIKDYDIHCKDVLVLCDNKDVWVGVEELIRPDEKGAERTLSFGDRISYKSYLTGKHQHTESRTKLEVMKNLVKKLATAMGRKKAKRARAYGGEEKLKGEDNVQASPNYKARSRCKLHQRVSHVLSGIMLSTGDETLIFRVSLIRHVLVDLIIIVAAAHGSIQQKSMVKTCLMVAKLLSIEFVRMFDSLSLFMEVSRKGYLEDATLKLCMDNAA</sequence>
<accession>A0ABQ5DAT1</accession>
<proteinExistence type="predicted"/>
<organism evidence="1 2">
    <name type="scientific">Tanacetum coccineum</name>
    <dbReference type="NCBI Taxonomy" id="301880"/>
    <lineage>
        <taxon>Eukaryota</taxon>
        <taxon>Viridiplantae</taxon>
        <taxon>Streptophyta</taxon>
        <taxon>Embryophyta</taxon>
        <taxon>Tracheophyta</taxon>
        <taxon>Spermatophyta</taxon>
        <taxon>Magnoliopsida</taxon>
        <taxon>eudicotyledons</taxon>
        <taxon>Gunneridae</taxon>
        <taxon>Pentapetalae</taxon>
        <taxon>asterids</taxon>
        <taxon>campanulids</taxon>
        <taxon>Asterales</taxon>
        <taxon>Asteraceae</taxon>
        <taxon>Asteroideae</taxon>
        <taxon>Anthemideae</taxon>
        <taxon>Anthemidinae</taxon>
        <taxon>Tanacetum</taxon>
    </lineage>
</organism>
<dbReference type="Proteomes" id="UP001151760">
    <property type="component" value="Unassembled WGS sequence"/>
</dbReference>
<reference evidence="1" key="2">
    <citation type="submission" date="2022-01" db="EMBL/GenBank/DDBJ databases">
        <authorList>
            <person name="Yamashiro T."/>
            <person name="Shiraishi A."/>
            <person name="Satake H."/>
            <person name="Nakayama K."/>
        </authorList>
    </citation>
    <scope>NUCLEOTIDE SEQUENCE</scope>
</reference>
<reference evidence="1" key="1">
    <citation type="journal article" date="2022" name="Int. J. Mol. Sci.">
        <title>Draft Genome of Tanacetum Coccineum: Genomic Comparison of Closely Related Tanacetum-Family Plants.</title>
        <authorList>
            <person name="Yamashiro T."/>
            <person name="Shiraishi A."/>
            <person name="Nakayama K."/>
            <person name="Satake H."/>
        </authorList>
    </citation>
    <scope>NUCLEOTIDE SEQUENCE</scope>
</reference>